<proteinExistence type="predicted"/>
<organism evidence="1">
    <name type="scientific">marine sediment metagenome</name>
    <dbReference type="NCBI Taxonomy" id="412755"/>
    <lineage>
        <taxon>unclassified sequences</taxon>
        <taxon>metagenomes</taxon>
        <taxon>ecological metagenomes</taxon>
    </lineage>
</organism>
<name>X1IZ52_9ZZZZ</name>
<protein>
    <submittedName>
        <fullName evidence="1">Uncharacterized protein</fullName>
    </submittedName>
</protein>
<gene>
    <name evidence="1" type="ORF">S03H2_51957</name>
</gene>
<accession>X1IZ52</accession>
<sequence>MEKLKEIKVATLTRGEKLLLKELLKENQKARDALEETMGKAKATQELFWRQLQGNHRLLPSANHFIRGNAIYKYEL</sequence>
<comment type="caution">
    <text evidence="1">The sequence shown here is derived from an EMBL/GenBank/DDBJ whole genome shotgun (WGS) entry which is preliminary data.</text>
</comment>
<dbReference type="AlphaFoldDB" id="X1IZ52"/>
<evidence type="ECO:0000313" key="1">
    <source>
        <dbReference type="EMBL" id="GAH62833.1"/>
    </source>
</evidence>
<dbReference type="EMBL" id="BARU01032994">
    <property type="protein sequence ID" value="GAH62833.1"/>
    <property type="molecule type" value="Genomic_DNA"/>
</dbReference>
<reference evidence="1" key="1">
    <citation type="journal article" date="2014" name="Front. Microbiol.">
        <title>High frequency of phylogenetically diverse reductive dehalogenase-homologous genes in deep subseafloor sedimentary metagenomes.</title>
        <authorList>
            <person name="Kawai M."/>
            <person name="Futagami T."/>
            <person name="Toyoda A."/>
            <person name="Takaki Y."/>
            <person name="Nishi S."/>
            <person name="Hori S."/>
            <person name="Arai W."/>
            <person name="Tsubouchi T."/>
            <person name="Morono Y."/>
            <person name="Uchiyama I."/>
            <person name="Ito T."/>
            <person name="Fujiyama A."/>
            <person name="Inagaki F."/>
            <person name="Takami H."/>
        </authorList>
    </citation>
    <scope>NUCLEOTIDE SEQUENCE</scope>
    <source>
        <strain evidence="1">Expedition CK06-06</strain>
    </source>
</reference>